<sequence length="56" mass="6315">MGISLVVNDLLNQGNEPMRSFSGNSVTDLRTNQVTRYVLLNCTLKLNELDGINRNY</sequence>
<proteinExistence type="predicted"/>
<keyword evidence="2" id="KW-1185">Reference proteome</keyword>
<accession>A0A4R6T0T6</accession>
<gene>
    <name evidence="1" type="ORF">ATK78_0061</name>
</gene>
<name>A0A4R6T0T6_9SPHI</name>
<dbReference type="EMBL" id="SNYC01000003">
    <property type="protein sequence ID" value="TDQ10951.1"/>
    <property type="molecule type" value="Genomic_DNA"/>
</dbReference>
<reference evidence="1 2" key="1">
    <citation type="submission" date="2019-03" db="EMBL/GenBank/DDBJ databases">
        <title>Genomic Encyclopedia of Archaeal and Bacterial Type Strains, Phase II (KMG-II): from individual species to whole genera.</title>
        <authorList>
            <person name="Goeker M."/>
        </authorList>
    </citation>
    <scope>NUCLEOTIDE SEQUENCE [LARGE SCALE GENOMIC DNA]</scope>
    <source>
        <strain evidence="1 2">DSM 19035</strain>
    </source>
</reference>
<dbReference type="RefSeq" id="WP_166664782.1">
    <property type="nucleotide sequence ID" value="NZ_SNYC01000003.1"/>
</dbReference>
<evidence type="ECO:0000313" key="1">
    <source>
        <dbReference type="EMBL" id="TDQ10951.1"/>
    </source>
</evidence>
<dbReference type="Proteomes" id="UP000295620">
    <property type="component" value="Unassembled WGS sequence"/>
</dbReference>
<evidence type="ECO:0000313" key="2">
    <source>
        <dbReference type="Proteomes" id="UP000295620"/>
    </source>
</evidence>
<dbReference type="AlphaFoldDB" id="A0A4R6T0T6"/>
<organism evidence="1 2">
    <name type="scientific">Pedobacter metabolipauper</name>
    <dbReference type="NCBI Taxonomy" id="425513"/>
    <lineage>
        <taxon>Bacteria</taxon>
        <taxon>Pseudomonadati</taxon>
        <taxon>Bacteroidota</taxon>
        <taxon>Sphingobacteriia</taxon>
        <taxon>Sphingobacteriales</taxon>
        <taxon>Sphingobacteriaceae</taxon>
        <taxon>Pedobacter</taxon>
    </lineage>
</organism>
<protein>
    <submittedName>
        <fullName evidence="1">Uncharacterized protein</fullName>
    </submittedName>
</protein>
<comment type="caution">
    <text evidence="1">The sequence shown here is derived from an EMBL/GenBank/DDBJ whole genome shotgun (WGS) entry which is preliminary data.</text>
</comment>